<dbReference type="RefSeq" id="WP_230820505.1">
    <property type="nucleotide sequence ID" value="NZ_JAJNCU010000001.1"/>
</dbReference>
<feature type="transmembrane region" description="Helical" evidence="6">
    <location>
        <begin position="369"/>
        <end position="391"/>
    </location>
</feature>
<feature type="transmembrane region" description="Helical" evidence="6">
    <location>
        <begin position="165"/>
        <end position="185"/>
    </location>
</feature>
<comment type="caution">
    <text evidence="8">The sequence shown here is derived from an EMBL/GenBank/DDBJ whole genome shotgun (WGS) entry which is preliminary data.</text>
</comment>
<accession>A0ABV2E7B8</accession>
<feature type="transmembrane region" description="Helical" evidence="6">
    <location>
        <begin position="136"/>
        <end position="159"/>
    </location>
</feature>
<organism evidence="8 9">
    <name type="scientific">Salinicoccus halitifaciens</name>
    <dbReference type="NCBI Taxonomy" id="1073415"/>
    <lineage>
        <taxon>Bacteria</taxon>
        <taxon>Bacillati</taxon>
        <taxon>Bacillota</taxon>
        <taxon>Bacilli</taxon>
        <taxon>Bacillales</taxon>
        <taxon>Staphylococcaceae</taxon>
        <taxon>Salinicoccus</taxon>
    </lineage>
</organism>
<dbReference type="InterPro" id="IPR020846">
    <property type="entry name" value="MFS_dom"/>
</dbReference>
<feature type="transmembrane region" description="Helical" evidence="6">
    <location>
        <begin position="102"/>
        <end position="124"/>
    </location>
</feature>
<dbReference type="Gene3D" id="1.20.1250.20">
    <property type="entry name" value="MFS general substrate transporter like domains"/>
    <property type="match status" value="1"/>
</dbReference>
<feature type="transmembrane region" description="Helical" evidence="6">
    <location>
        <begin position="214"/>
        <end position="236"/>
    </location>
</feature>
<evidence type="ECO:0000259" key="7">
    <source>
        <dbReference type="PROSITE" id="PS50850"/>
    </source>
</evidence>
<name>A0ABV2E7B8_9STAP</name>
<dbReference type="PANTHER" id="PTHR23523">
    <property type="match status" value="1"/>
</dbReference>
<feature type="domain" description="Major facilitator superfamily (MFS) profile" evidence="7">
    <location>
        <begin position="10"/>
        <end position="395"/>
    </location>
</feature>
<evidence type="ECO:0000256" key="5">
    <source>
        <dbReference type="ARBA" id="ARBA00023136"/>
    </source>
</evidence>
<keyword evidence="4 6" id="KW-1133">Transmembrane helix</keyword>
<dbReference type="InterPro" id="IPR036259">
    <property type="entry name" value="MFS_trans_sf"/>
</dbReference>
<proteinExistence type="predicted"/>
<reference evidence="8 9" key="1">
    <citation type="submission" date="2024-05" db="EMBL/GenBank/DDBJ databases">
        <title>Genomic Encyclopedia of Type Strains, Phase IV (KMG-IV): sequencing the most valuable type-strain genomes for metagenomic binning, comparative biology and taxonomic classification.</title>
        <authorList>
            <person name="Goeker M."/>
        </authorList>
    </citation>
    <scope>NUCLEOTIDE SEQUENCE [LARGE SCALE GENOMIC DNA]</scope>
    <source>
        <strain evidence="8 9">DSM 25286</strain>
    </source>
</reference>
<dbReference type="PANTHER" id="PTHR23523:SF2">
    <property type="entry name" value="2-NITROIMIDAZOLE TRANSPORTER"/>
    <property type="match status" value="1"/>
</dbReference>
<keyword evidence="5 6" id="KW-0472">Membrane</keyword>
<keyword evidence="9" id="KW-1185">Reference proteome</keyword>
<dbReference type="Pfam" id="PF07690">
    <property type="entry name" value="MFS_1"/>
    <property type="match status" value="1"/>
</dbReference>
<feature type="transmembrane region" description="Helical" evidence="6">
    <location>
        <begin position="305"/>
        <end position="328"/>
    </location>
</feature>
<feature type="transmembrane region" description="Helical" evidence="6">
    <location>
        <begin position="49"/>
        <end position="71"/>
    </location>
</feature>
<evidence type="ECO:0000256" key="1">
    <source>
        <dbReference type="ARBA" id="ARBA00004651"/>
    </source>
</evidence>
<sequence length="401" mass="43394">MSVRKERYYIALLLLAIIFIGGSLRSPISSIGPLVPFFSEDLGLSNTMIGFLNTLPLLAFGLFSPFIPGIARKYGMEIPLLISMIFLTAGIFMRGMDGTVMLFFGTAVIGLSIAVGNVLSPGLIKATFPFKVGLMTGLYSFSMNIVSALSAGLSVSVAAASGYDWRTALAMWGIFPLIAVFVLILRMPRVMEERKKVFKAIDGRPSKKLWNSPLAWAVTFYMGLQSLIPYTLFAWLPAILVDKGFSETEAGWMLTIYQLGLLPTTFIAPLIAYRFSDQRVLGVSSGLMFATGLLGVLLMPVHWMIIPFLSLTGIGAGTTFSLAMMFFVLRSNSVEQSAQLSGMAQSVGYVLAATGPLLLGMLAEYTGSWSPSMMILIAVSLMIAVFGYFAGSNRTVTNGVR</sequence>
<comment type="subcellular location">
    <subcellularLocation>
        <location evidence="1">Cell membrane</location>
        <topology evidence="1">Multi-pass membrane protein</topology>
    </subcellularLocation>
</comment>
<evidence type="ECO:0000313" key="9">
    <source>
        <dbReference type="Proteomes" id="UP001549019"/>
    </source>
</evidence>
<dbReference type="CDD" id="cd17339">
    <property type="entry name" value="MFS_NIMT_CynX_like"/>
    <property type="match status" value="1"/>
</dbReference>
<dbReference type="PROSITE" id="PS50850">
    <property type="entry name" value="MFS"/>
    <property type="match status" value="1"/>
</dbReference>
<keyword evidence="2" id="KW-0813">Transport</keyword>
<evidence type="ECO:0000256" key="3">
    <source>
        <dbReference type="ARBA" id="ARBA00022692"/>
    </source>
</evidence>
<protein>
    <submittedName>
        <fullName evidence="8">CP family cyanate transporter-like MFS transporter</fullName>
    </submittedName>
</protein>
<evidence type="ECO:0000256" key="4">
    <source>
        <dbReference type="ARBA" id="ARBA00022989"/>
    </source>
</evidence>
<dbReference type="SUPFAM" id="SSF103473">
    <property type="entry name" value="MFS general substrate transporter"/>
    <property type="match status" value="1"/>
</dbReference>
<dbReference type="EMBL" id="JBDZDV010000001">
    <property type="protein sequence ID" value="MET3110206.1"/>
    <property type="molecule type" value="Genomic_DNA"/>
</dbReference>
<evidence type="ECO:0000256" key="2">
    <source>
        <dbReference type="ARBA" id="ARBA00022448"/>
    </source>
</evidence>
<gene>
    <name evidence="8" type="ORF">ABHD89_000594</name>
</gene>
<dbReference type="Proteomes" id="UP001549019">
    <property type="component" value="Unassembled WGS sequence"/>
</dbReference>
<keyword evidence="3 6" id="KW-0812">Transmembrane</keyword>
<dbReference type="InterPro" id="IPR011701">
    <property type="entry name" value="MFS"/>
</dbReference>
<dbReference type="InterPro" id="IPR052524">
    <property type="entry name" value="MFS_Cyanate_Porter"/>
</dbReference>
<feature type="transmembrane region" description="Helical" evidence="6">
    <location>
        <begin position="78"/>
        <end position="96"/>
    </location>
</feature>
<feature type="transmembrane region" description="Helical" evidence="6">
    <location>
        <begin position="280"/>
        <end position="299"/>
    </location>
</feature>
<evidence type="ECO:0000256" key="6">
    <source>
        <dbReference type="SAM" id="Phobius"/>
    </source>
</evidence>
<evidence type="ECO:0000313" key="8">
    <source>
        <dbReference type="EMBL" id="MET3110206.1"/>
    </source>
</evidence>
<feature type="transmembrane region" description="Helical" evidence="6">
    <location>
        <begin position="256"/>
        <end position="273"/>
    </location>
</feature>
<feature type="transmembrane region" description="Helical" evidence="6">
    <location>
        <begin position="340"/>
        <end position="363"/>
    </location>
</feature>